<dbReference type="GO" id="GO:0006144">
    <property type="term" value="P:purine nucleobase metabolic process"/>
    <property type="evidence" value="ECO:0007669"/>
    <property type="project" value="UniProtKB-KW"/>
</dbReference>
<comment type="caution">
    <text evidence="8">The sequence shown here is derived from an EMBL/GenBank/DDBJ whole genome shotgun (WGS) entry which is preliminary data.</text>
</comment>
<dbReference type="InterPro" id="IPR018020">
    <property type="entry name" value="OHCU_decarboxylase"/>
</dbReference>
<dbReference type="SUPFAM" id="SSF158694">
    <property type="entry name" value="UraD-Like"/>
    <property type="match status" value="1"/>
</dbReference>
<feature type="domain" description="Oxo-4-hydroxy-4-carboxy-5-ureidoimidazoline decarboxylase" evidence="7">
    <location>
        <begin position="17"/>
        <end position="169"/>
    </location>
</feature>
<dbReference type="InterPro" id="IPR017595">
    <property type="entry name" value="OHCU_decarboxylase-2"/>
</dbReference>
<dbReference type="AlphaFoldDB" id="A0A849AMP5"/>
<evidence type="ECO:0000256" key="4">
    <source>
        <dbReference type="ARBA" id="ARBA00022631"/>
    </source>
</evidence>
<comment type="catalytic activity">
    <reaction evidence="1">
        <text>5-hydroxy-2-oxo-4-ureido-2,5-dihydro-1H-imidazole-5-carboxylate + H(+) = (S)-allantoin + CO2</text>
        <dbReference type="Rhea" id="RHEA:26301"/>
        <dbReference type="ChEBI" id="CHEBI:15378"/>
        <dbReference type="ChEBI" id="CHEBI:15678"/>
        <dbReference type="ChEBI" id="CHEBI:16526"/>
        <dbReference type="ChEBI" id="CHEBI:58639"/>
        <dbReference type="EC" id="4.1.1.97"/>
    </reaction>
</comment>
<dbReference type="EMBL" id="JABENB010000002">
    <property type="protein sequence ID" value="NNG40578.1"/>
    <property type="molecule type" value="Genomic_DNA"/>
</dbReference>
<protein>
    <recommendedName>
        <fullName evidence="3">2-oxo-4-hydroxy-4-carboxy-5-ureidoimidazoline decarboxylase</fullName>
        <ecNumber evidence="3">4.1.1.97</ecNumber>
    </recommendedName>
</protein>
<evidence type="ECO:0000259" key="7">
    <source>
        <dbReference type="Pfam" id="PF09349"/>
    </source>
</evidence>
<keyword evidence="5" id="KW-0210">Decarboxylase</keyword>
<dbReference type="Proteomes" id="UP000557772">
    <property type="component" value="Unassembled WGS sequence"/>
</dbReference>
<evidence type="ECO:0000313" key="8">
    <source>
        <dbReference type="EMBL" id="NNG40578.1"/>
    </source>
</evidence>
<keyword evidence="9" id="KW-1185">Reference proteome</keyword>
<accession>A0A849AMP5</accession>
<evidence type="ECO:0000256" key="3">
    <source>
        <dbReference type="ARBA" id="ARBA00012257"/>
    </source>
</evidence>
<dbReference type="Pfam" id="PF09349">
    <property type="entry name" value="OHCU_decarbox"/>
    <property type="match status" value="1"/>
</dbReference>
<evidence type="ECO:0000313" key="9">
    <source>
        <dbReference type="Proteomes" id="UP000557772"/>
    </source>
</evidence>
<organism evidence="8 9">
    <name type="scientific">Flexivirga aerilata</name>
    <dbReference type="NCBI Taxonomy" id="1656889"/>
    <lineage>
        <taxon>Bacteria</taxon>
        <taxon>Bacillati</taxon>
        <taxon>Actinomycetota</taxon>
        <taxon>Actinomycetes</taxon>
        <taxon>Micrococcales</taxon>
        <taxon>Dermacoccaceae</taxon>
        <taxon>Flexivirga</taxon>
    </lineage>
</organism>
<gene>
    <name evidence="8" type="primary">uraD</name>
    <name evidence="8" type="ORF">HJ588_15020</name>
</gene>
<dbReference type="GO" id="GO:0019628">
    <property type="term" value="P:urate catabolic process"/>
    <property type="evidence" value="ECO:0007669"/>
    <property type="project" value="TreeGrafter"/>
</dbReference>
<evidence type="ECO:0000256" key="1">
    <source>
        <dbReference type="ARBA" id="ARBA00001163"/>
    </source>
</evidence>
<name>A0A849AMP5_9MICO</name>
<evidence type="ECO:0000256" key="5">
    <source>
        <dbReference type="ARBA" id="ARBA00022793"/>
    </source>
</evidence>
<dbReference type="InterPro" id="IPR036778">
    <property type="entry name" value="OHCU_decarboxylase_sf"/>
</dbReference>
<dbReference type="PANTHER" id="PTHR43466:SF1">
    <property type="entry name" value="2-OXO-4-HYDROXY-4-CARBOXY-5-UREIDOIMIDAZOLINE DECARBOXYLASE-RELATED"/>
    <property type="match status" value="1"/>
</dbReference>
<dbReference type="PANTHER" id="PTHR43466">
    <property type="entry name" value="2-OXO-4-HYDROXY-4-CARBOXY-5-UREIDOIMIDAZOLINE DECARBOXYLASE-RELATED"/>
    <property type="match status" value="1"/>
</dbReference>
<dbReference type="NCBIfam" id="NF010372">
    <property type="entry name" value="PRK13798.1"/>
    <property type="match status" value="1"/>
</dbReference>
<dbReference type="Gene3D" id="1.10.3330.10">
    <property type="entry name" value="Oxo-4-hydroxy-4-carboxy-5-ureidoimidazoline decarboxylase"/>
    <property type="match status" value="1"/>
</dbReference>
<keyword evidence="6 8" id="KW-0456">Lyase</keyword>
<comment type="pathway">
    <text evidence="2">Purine metabolism; urate degradation; (S)-allantoin from urate: step 3/3.</text>
</comment>
<sequence>MRNADSIRWKSWDEFNDQPSTTAAAGLLPLCGSRRWAHEVAARRPYDARTALLQASDAAFAGLTEADLAEALAGHPRIGDRVRGDGAAATLSRSEQASMAGADADVSEAILRGNADYESKFDRVFLIRAAGRTPQEMLGELRRRLGNDPETEVAEVREQLRQITTLRLEGAFPA</sequence>
<evidence type="ECO:0000256" key="2">
    <source>
        <dbReference type="ARBA" id="ARBA00004754"/>
    </source>
</evidence>
<evidence type="ECO:0000256" key="6">
    <source>
        <dbReference type="ARBA" id="ARBA00023239"/>
    </source>
</evidence>
<dbReference type="EC" id="4.1.1.97" evidence="3"/>
<dbReference type="GO" id="GO:0051997">
    <property type="term" value="F:2-oxo-4-hydroxy-4-carboxy-5-ureidoimidazoline decarboxylase activity"/>
    <property type="evidence" value="ECO:0007669"/>
    <property type="project" value="UniProtKB-EC"/>
</dbReference>
<keyword evidence="4" id="KW-0659">Purine metabolism</keyword>
<reference evidence="8 9" key="1">
    <citation type="submission" date="2020-05" db="EMBL/GenBank/DDBJ databases">
        <title>Flexivirga sp. ID2601S isolated from air conditioner.</title>
        <authorList>
            <person name="Kim D.H."/>
        </authorList>
    </citation>
    <scope>NUCLEOTIDE SEQUENCE [LARGE SCALE GENOMIC DNA]</scope>
    <source>
        <strain evidence="8 9">ID2601S</strain>
    </source>
</reference>
<dbReference type="RefSeq" id="WP_171156976.1">
    <property type="nucleotide sequence ID" value="NZ_JABENB010000002.1"/>
</dbReference>
<proteinExistence type="predicted"/>
<dbReference type="NCBIfam" id="TIGR03180">
    <property type="entry name" value="UraD_2"/>
    <property type="match status" value="1"/>
</dbReference>